<keyword evidence="1 6" id="KW-0378">Hydrolase</keyword>
<dbReference type="InterPro" id="IPR033826">
    <property type="entry name" value="Isoaspartyl-dipeptidase"/>
</dbReference>
<evidence type="ECO:0000259" key="5">
    <source>
        <dbReference type="Pfam" id="PF01979"/>
    </source>
</evidence>
<feature type="binding site" evidence="4">
    <location>
        <position position="61"/>
    </location>
    <ligand>
        <name>Zn(2+)</name>
        <dbReference type="ChEBI" id="CHEBI:29105"/>
        <label>1</label>
        <note>catalytic</note>
    </ligand>
</feature>
<reference evidence="6 20" key="6">
    <citation type="submission" date="2019-10" db="EMBL/GenBank/DDBJ databases">
        <title>Evolutionary dynamics of vancomycin-resistant Enterococcus faecium during gastrointestinal tract colonization and bloodstream infection in immunocompromised pediatric patients.</title>
        <authorList>
            <person name="Chilambi G.S."/>
            <person name="Nordstrom H.R."/>
            <person name="Evans D.R."/>
            <person name="Ferrolino J."/>
            <person name="Hayden R.T."/>
            <person name="Maron G.M."/>
            <person name="Vo A.N."/>
            <person name="Gilmore M.S."/>
            <person name="Wolf J."/>
            <person name="Rosch J.W."/>
            <person name="Van Tyne D."/>
        </authorList>
    </citation>
    <scope>NUCLEOTIDE SEQUENCE [LARGE SCALE GENOMIC DNA]</scope>
    <source>
        <strain evidence="6 20">VRECG27</strain>
    </source>
</reference>
<dbReference type="EMBL" id="FKLM01000030">
    <property type="protein sequence ID" value="SAM47332.1"/>
    <property type="molecule type" value="Genomic_DNA"/>
</dbReference>
<organism evidence="6 20">
    <name type="scientific">Enterococcus faecium</name>
    <name type="common">Streptococcus faecium</name>
    <dbReference type="NCBI Taxonomy" id="1352"/>
    <lineage>
        <taxon>Bacteria</taxon>
        <taxon>Bacillati</taxon>
        <taxon>Bacillota</taxon>
        <taxon>Bacilli</taxon>
        <taxon>Lactobacillales</taxon>
        <taxon>Enterococcaceae</taxon>
        <taxon>Enterococcus</taxon>
    </lineage>
</organism>
<dbReference type="SUPFAM" id="SSF51556">
    <property type="entry name" value="Metallo-dependent hydrolases"/>
    <property type="match status" value="1"/>
</dbReference>
<dbReference type="EMBL" id="LRHK01000001">
    <property type="protein sequence ID" value="KWX17060.1"/>
    <property type="molecule type" value="Genomic_DNA"/>
</dbReference>
<dbReference type="InterPro" id="IPR032466">
    <property type="entry name" value="Metal_Hydrolase"/>
</dbReference>
<dbReference type="Proteomes" id="UP001260956">
    <property type="component" value="Unassembled WGS sequence"/>
</dbReference>
<gene>
    <name evidence="6" type="primary">iadA</name>
    <name evidence="7" type="ORF">AWT83_00510</name>
    <name evidence="11" type="ORF">B1P95_12020</name>
    <name evidence="13" type="ORF">CYQ77_08155</name>
    <name evidence="12" type="ORF">DKP91_07645</name>
    <name evidence="14" type="ORF">DTPHA_601801</name>
    <name evidence="6" type="ORF">GBM73_12920</name>
    <name evidence="8" type="ORF">KYX88_10170</name>
    <name evidence="9" type="ORF">M3X98_12095</name>
    <name evidence="10" type="ORF">P6Z85_06880</name>
</gene>
<dbReference type="InterPro" id="IPR050378">
    <property type="entry name" value="Metallo-dep_Hydrolases_sf"/>
</dbReference>
<keyword evidence="1" id="KW-0482">Metalloprotease</keyword>
<comment type="similarity">
    <text evidence="1">Belongs to the peptidase M38 family.</text>
</comment>
<keyword evidence="1" id="KW-0645">Protease</keyword>
<keyword evidence="1 4" id="KW-0862">Zinc</keyword>
<dbReference type="PIRSF" id="PIRSF001238">
    <property type="entry name" value="IadA"/>
    <property type="match status" value="1"/>
</dbReference>
<feature type="binding site" evidence="4">
    <location>
        <position position="195"/>
    </location>
    <ligand>
        <name>Zn(2+)</name>
        <dbReference type="ChEBI" id="CHEBI:29105"/>
        <label>2</label>
        <note>catalytic</note>
    </ligand>
</feature>
<dbReference type="Proteomes" id="UP000289562">
    <property type="component" value="Unassembled WGS sequence"/>
</dbReference>
<dbReference type="CDD" id="cd01308">
    <property type="entry name" value="Isoaspartyl-dipeptidase"/>
    <property type="match status" value="1"/>
</dbReference>
<reference evidence="8" key="7">
    <citation type="journal article" date="2022" name="J. Anim. Sci.">
        <title>Whole genome sequence analyses-based assessment of virulence potential and antimicrobial susceptibilities and resistance of Enterococcus faecium strains isolated from commercial swine and cattle probiotic products.</title>
        <authorList>
            <person name="Shridhar P.B."/>
            <person name="Amachawadi R.G."/>
            <person name="Tokach M."/>
            <person name="Patel I."/>
            <person name="Gangiredla J."/>
            <person name="Mammel M."/>
            <person name="Nagaraja T.G."/>
        </authorList>
    </citation>
    <scope>NUCLEOTIDE SEQUENCE</scope>
    <source>
        <strain evidence="8">EF215</strain>
    </source>
</reference>
<keyword evidence="1 4" id="KW-0479">Metal-binding</keyword>
<dbReference type="STRING" id="1352.AL014_15255"/>
<dbReference type="PANTHER" id="PTHR11647:SF1">
    <property type="entry name" value="COLLAPSIN RESPONSE MEDIATOR PROTEIN"/>
    <property type="match status" value="1"/>
</dbReference>
<dbReference type="Gene3D" id="2.30.40.10">
    <property type="entry name" value="Urease, subunit C, domain 1"/>
    <property type="match status" value="1"/>
</dbReference>
<dbReference type="EMBL" id="JAMWMK010000024">
    <property type="protein sequence ID" value="MDC4248775.1"/>
    <property type="molecule type" value="Genomic_DNA"/>
</dbReference>
<dbReference type="InterPro" id="IPR011059">
    <property type="entry name" value="Metal-dep_hydrolase_composite"/>
</dbReference>
<dbReference type="Proteomes" id="UP001139644">
    <property type="component" value="Unassembled WGS sequence"/>
</dbReference>
<dbReference type="GO" id="GO:0046872">
    <property type="term" value="F:metal ion binding"/>
    <property type="evidence" value="ECO:0007669"/>
    <property type="project" value="UniProtKB-KW"/>
</dbReference>
<dbReference type="Proteomes" id="UP000183509">
    <property type="component" value="Unassembled WGS sequence"/>
</dbReference>
<dbReference type="Proteomes" id="UP000469871">
    <property type="component" value="Unassembled WGS sequence"/>
</dbReference>
<protein>
    <recommendedName>
        <fullName evidence="1">Isoaspartyl dipeptidase</fullName>
        <ecNumber evidence="1">3.4.19.-</ecNumber>
    </recommendedName>
</protein>
<dbReference type="EMBL" id="WEFP01000001">
    <property type="protein sequence ID" value="KAB7578141.1"/>
    <property type="molecule type" value="Genomic_DNA"/>
</dbReference>
<dbReference type="InterPro" id="IPR010229">
    <property type="entry name" value="Pept_M38_dipep"/>
</dbReference>
<reference evidence="14 16" key="2">
    <citation type="submission" date="2016-04" db="EMBL/GenBank/DDBJ databases">
        <authorList>
            <person name="Millard A."/>
        </authorList>
    </citation>
    <scope>NUCLEOTIDE SEQUENCE [LARGE SCALE GENOMIC DNA]</scope>
    <source>
        <strain evidence="14">Isolate 22</strain>
    </source>
</reference>
<dbReference type="EMBL" id="PJVH01000022">
    <property type="protein sequence ID" value="RXU87581.1"/>
    <property type="molecule type" value="Genomic_DNA"/>
</dbReference>
<dbReference type="Proteomes" id="UP000249070">
    <property type="component" value="Unassembled WGS sequence"/>
</dbReference>
<feature type="binding site" evidence="3">
    <location>
        <begin position="68"/>
        <end position="70"/>
    </location>
    <ligand>
        <name>substrate</name>
    </ligand>
</feature>
<dbReference type="Pfam" id="PF01979">
    <property type="entry name" value="Amidohydro_1"/>
    <property type="match status" value="1"/>
</dbReference>
<comment type="subcellular location">
    <subcellularLocation>
        <location evidence="1">Cytoplasm</location>
    </subcellularLocation>
</comment>
<dbReference type="Proteomes" id="UP000070452">
    <property type="component" value="Unassembled WGS sequence"/>
</dbReference>
<evidence type="ECO:0000313" key="14">
    <source>
        <dbReference type="EMBL" id="SAM47332.1"/>
    </source>
</evidence>
<dbReference type="PATRIC" id="fig|1352.1358.peg.929"/>
<dbReference type="AlphaFoldDB" id="A0A132YZQ3"/>
<dbReference type="Proteomes" id="UP001141166">
    <property type="component" value="Unassembled WGS sequence"/>
</dbReference>
<comment type="function">
    <text evidence="1">Catalyzes the hydrolytic cleavage of a subset of L-isoaspartyl (L-beta-aspartyl) dipeptides. Used to degrade proteins damaged by L-isoaspartyl residues formation.</text>
</comment>
<evidence type="ECO:0000256" key="1">
    <source>
        <dbReference type="PIRNR" id="PIRNR001238"/>
    </source>
</evidence>
<reference evidence="9" key="8">
    <citation type="submission" date="2022-05" db="EMBL/GenBank/DDBJ databases">
        <title>Draft genome sequences of Clostridium perfringens strains isolated from Peru.</title>
        <authorList>
            <person name="Hurtado R."/>
            <person name="Lima L."/>
            <person name="Sousa T."/>
            <person name="Jaiswal A.K."/>
            <person name="Tiwari S."/>
            <person name="Maturrano L."/>
            <person name="Brenig B."/>
            <person name="Azevedo V."/>
        </authorList>
    </citation>
    <scope>NUCLEOTIDE SEQUENCE</scope>
    <source>
        <strain evidence="9">CP4</strain>
    </source>
</reference>
<feature type="binding site" evidence="3">
    <location>
        <position position="130"/>
    </location>
    <ligand>
        <name>substrate</name>
    </ligand>
</feature>
<feature type="domain" description="Amidohydrolase-related" evidence="5">
    <location>
        <begin position="52"/>
        <end position="377"/>
    </location>
</feature>
<comment type="cofactor">
    <cofactor evidence="1 4">
        <name>Zn(2+)</name>
        <dbReference type="ChEBI" id="CHEBI:29105"/>
    </cofactor>
    <text evidence="1 4">Binds 2 Zn(2+) ions per subunit.</text>
</comment>
<feature type="binding site" evidence="3">
    <location>
        <position position="99"/>
    </location>
    <ligand>
        <name>substrate</name>
    </ligand>
</feature>
<evidence type="ECO:0000313" key="16">
    <source>
        <dbReference type="Proteomes" id="UP000183509"/>
    </source>
</evidence>
<feature type="binding site" evidence="4">
    <location>
        <position position="224"/>
    </location>
    <ligand>
        <name>Zn(2+)</name>
        <dbReference type="ChEBI" id="CHEBI:29105"/>
        <label>2</label>
        <note>catalytic</note>
    </ligand>
</feature>
<name>A0A132YZQ3_ENTFC</name>
<dbReference type="EMBL" id="QHGU01000031">
    <property type="protein sequence ID" value="PZM55734.1"/>
    <property type="molecule type" value="Genomic_DNA"/>
</dbReference>
<accession>A0A132YZQ3</accession>
<evidence type="ECO:0000313" key="13">
    <source>
        <dbReference type="EMBL" id="RXU87581.1"/>
    </source>
</evidence>
<feature type="binding site" evidence="3">
    <location>
        <position position="291"/>
    </location>
    <ligand>
        <name>substrate</name>
    </ligand>
</feature>
<dbReference type="GO" id="GO:0006508">
    <property type="term" value="P:proteolysis"/>
    <property type="evidence" value="ECO:0007669"/>
    <property type="project" value="UniProtKB-KW"/>
</dbReference>
<reference evidence="10" key="9">
    <citation type="submission" date="2023-03" db="EMBL/GenBank/DDBJ databases">
        <authorList>
            <person name="Shen W."/>
            <person name="Cai J."/>
        </authorList>
    </citation>
    <scope>NUCLEOTIDE SEQUENCE</scope>
    <source>
        <strain evidence="10">B1010-2</strain>
    </source>
</reference>
<evidence type="ECO:0000313" key="7">
    <source>
        <dbReference type="EMBL" id="KWX17060.1"/>
    </source>
</evidence>
<dbReference type="EMBL" id="JAIFOC010000084">
    <property type="protein sequence ID" value="MBX4223177.1"/>
    <property type="molecule type" value="Genomic_DNA"/>
</dbReference>
<evidence type="ECO:0000313" key="10">
    <source>
        <dbReference type="EMBL" id="MDT2369884.1"/>
    </source>
</evidence>
<comment type="PTM">
    <text evidence="1">Carboxylation allows a single lysine to coordinate two zinc ions.</text>
</comment>
<evidence type="ECO:0000313" key="19">
    <source>
        <dbReference type="Proteomes" id="UP000289562"/>
    </source>
</evidence>
<evidence type="ECO:0000313" key="11">
    <source>
        <dbReference type="EMBL" id="OOL80260.1"/>
    </source>
</evidence>
<dbReference type="NCBIfam" id="TIGR01975">
    <property type="entry name" value="isoAsp_dipep"/>
    <property type="match status" value="1"/>
</dbReference>
<evidence type="ECO:0000313" key="18">
    <source>
        <dbReference type="Proteomes" id="UP000249070"/>
    </source>
</evidence>
<feature type="binding site" evidence="4">
    <location>
        <position position="63"/>
    </location>
    <ligand>
        <name>Zn(2+)</name>
        <dbReference type="ChEBI" id="CHEBI:29105"/>
        <label>1</label>
        <note>catalytic</note>
    </ligand>
</feature>
<dbReference type="InterPro" id="IPR006680">
    <property type="entry name" value="Amidohydro-rel"/>
</dbReference>
<evidence type="ECO:0000313" key="8">
    <source>
        <dbReference type="EMBL" id="MBX4223177.1"/>
    </source>
</evidence>
<reference evidence="7 15" key="1">
    <citation type="submission" date="2016-01" db="EMBL/GenBank/DDBJ databases">
        <title>Molecular Mechanisms for transfer of large genomic segments between Enterococcus faecium strains.</title>
        <authorList>
            <person name="Garcia-Solache M.A."/>
            <person name="Lebreton F."/>
            <person name="Mclaughlin R.E."/>
            <person name="Whiteaker J.D."/>
            <person name="Gilmore M.S."/>
            <person name="Rice L.B."/>
        </authorList>
    </citation>
    <scope>NUCLEOTIDE SEQUENCE [LARGE SCALE GENOMIC DNA]</scope>
    <source>
        <strain evidence="7 15">D344RRF x C68</strain>
    </source>
</reference>
<dbReference type="GO" id="GO:0008237">
    <property type="term" value="F:metallopeptidase activity"/>
    <property type="evidence" value="ECO:0007669"/>
    <property type="project" value="UniProtKB-KW"/>
</dbReference>
<evidence type="ECO:0000313" key="20">
    <source>
        <dbReference type="Proteomes" id="UP000469871"/>
    </source>
</evidence>
<dbReference type="GeneID" id="66455041"/>
<dbReference type="GO" id="GO:0005737">
    <property type="term" value="C:cytoplasm"/>
    <property type="evidence" value="ECO:0007669"/>
    <property type="project" value="UniProtKB-SubCell"/>
</dbReference>
<dbReference type="SUPFAM" id="SSF51338">
    <property type="entry name" value="Composite domain of metallo-dependent hydrolases"/>
    <property type="match status" value="1"/>
</dbReference>
<dbReference type="GO" id="GO:0016810">
    <property type="term" value="F:hydrolase activity, acting on carbon-nitrogen (but not peptide) bonds"/>
    <property type="evidence" value="ECO:0007669"/>
    <property type="project" value="InterPro"/>
</dbReference>
<reference evidence="12 18" key="5">
    <citation type="submission" date="2018-05" db="EMBL/GenBank/DDBJ databases">
        <title>Vancomycin-resistant Enterococcus faecium strain from Chelyabinsk, Russia.</title>
        <authorList>
            <person name="Gostev V."/>
            <person name="Goncharov A."/>
            <person name="Kolodzhieva V."/>
            <person name="Suvorov A."/>
            <person name="Sidorenko S."/>
            <person name="Zueva L."/>
        </authorList>
    </citation>
    <scope>NUCLEOTIDE SEQUENCE [LARGE SCALE GENOMIC DNA]</scope>
    <source>
        <strain evidence="12 18">20</strain>
    </source>
</reference>
<reference evidence="13 19" key="4">
    <citation type="submission" date="2017-12" db="EMBL/GenBank/DDBJ databases">
        <title>A pool of 800 enterococci isolated from chicken carcass rinse samples from New Zealand.</title>
        <authorList>
            <person name="Zhang J."/>
            <person name="Rogers L."/>
            <person name="Midwinter A."/>
            <person name="French N."/>
        </authorList>
    </citation>
    <scope>NUCLEOTIDE SEQUENCE [LARGE SCALE GENOMIC DNA]</scope>
    <source>
        <strain evidence="13 19">EN697</strain>
    </source>
</reference>
<dbReference type="GO" id="GO:0008798">
    <property type="term" value="F:beta-aspartyl-peptidase activity"/>
    <property type="evidence" value="ECO:0007669"/>
    <property type="project" value="InterPro"/>
</dbReference>
<reference evidence="11 17" key="3">
    <citation type="submission" date="2017-02" db="EMBL/GenBank/DDBJ databases">
        <title>Clonality and virulence of isolates of VRE in Hematopoietic Stem Cell Transplanted (HSCT) patients.</title>
        <authorList>
            <person name="Marchi A.P."/>
            <person name="Martins R.C."/>
            <person name="Marie S.K."/>
            <person name="Levin A.S."/>
            <person name="Costa S.F."/>
        </authorList>
    </citation>
    <scope>NUCLEOTIDE SEQUENCE [LARGE SCALE GENOMIC DNA]</scope>
    <source>
        <strain evidence="11 17">LIM1759</strain>
    </source>
</reference>
<feature type="binding site" evidence="3">
    <location>
        <position position="163"/>
    </location>
    <ligand>
        <name>substrate</name>
    </ligand>
</feature>
<evidence type="ECO:0000256" key="3">
    <source>
        <dbReference type="PIRSR" id="PIRSR001238-2"/>
    </source>
</evidence>
<dbReference type="PANTHER" id="PTHR11647">
    <property type="entry name" value="HYDRANTOINASE/DIHYDROPYRIMIDINASE FAMILY MEMBER"/>
    <property type="match status" value="1"/>
</dbReference>
<evidence type="ECO:0000313" key="9">
    <source>
        <dbReference type="EMBL" id="MDC4248775.1"/>
    </source>
</evidence>
<sequence>MKIIRQIEVFAPDYLGKMDVLIAGGKILAVEEQLEGGYEGVEVEELSGEGKVLTPGFIDCHFHILGGGGEGGYQNRTPEVTLSQLTTAGVTTVVGCLGTDGEGRDMTALISKAKGLEAEGISTYVYEGSYRLPVKTVTDSIIKDFLTIDKIIGIGEIAVSDHRSSQPSFEEFARAVADARVGGMLSGKAGIINVHLGGGKRKLELLTRIVEETEIPITQFLPTHANRTPELFEACVAFAKRGGTIDFTASEDPDFWEKTDGEVRFSKALKRLIEEDVSLDNFTMTSDGQGSLPYFDENNHFLGLGVGSAKALLVGIKEAVQKESIPLEIALRAITSNPARILKLDKKGKIEIGADADLCILDKETLDIDTVIAKGEIMVQEKEVKVWGTFEKSF</sequence>
<feature type="binding site" evidence="3">
    <location>
        <position position="227"/>
    </location>
    <ligand>
        <name>substrate</name>
    </ligand>
</feature>
<comment type="caution">
    <text evidence="6">The sequence shown here is derived from an EMBL/GenBank/DDBJ whole genome shotgun (WGS) entry which is preliminary data.</text>
</comment>
<dbReference type="RefSeq" id="WP_002287126.1">
    <property type="nucleotide sequence ID" value="NZ_AP019394.1"/>
</dbReference>
<evidence type="ECO:0000313" key="15">
    <source>
        <dbReference type="Proteomes" id="UP000070452"/>
    </source>
</evidence>
<dbReference type="Proteomes" id="UP000191171">
    <property type="component" value="Unassembled WGS sequence"/>
</dbReference>
<evidence type="ECO:0000313" key="12">
    <source>
        <dbReference type="EMBL" id="PZM55734.1"/>
    </source>
</evidence>
<proteinExistence type="inferred from homology"/>
<dbReference type="EMBL" id="MVGJ01000078">
    <property type="protein sequence ID" value="OOL80260.1"/>
    <property type="molecule type" value="Genomic_DNA"/>
</dbReference>
<feature type="active site" description="Proton acceptor" evidence="2">
    <location>
        <position position="287"/>
    </location>
</feature>
<evidence type="ECO:0000256" key="2">
    <source>
        <dbReference type="PIRSR" id="PIRSR001238-1"/>
    </source>
</evidence>
<dbReference type="EC" id="3.4.19.-" evidence="1"/>
<evidence type="ECO:0000256" key="4">
    <source>
        <dbReference type="PIRSR" id="PIRSR001238-3"/>
    </source>
</evidence>
<dbReference type="EMBL" id="JARPTX010000018">
    <property type="protein sequence ID" value="MDT2369884.1"/>
    <property type="molecule type" value="Genomic_DNA"/>
</dbReference>
<dbReference type="Gene3D" id="3.20.20.140">
    <property type="entry name" value="Metal-dependent hydrolases"/>
    <property type="match status" value="1"/>
</dbReference>
<evidence type="ECO:0000313" key="17">
    <source>
        <dbReference type="Proteomes" id="UP000191171"/>
    </source>
</evidence>
<feature type="binding site" evidence="4">
    <location>
        <position position="287"/>
    </location>
    <ligand>
        <name>Zn(2+)</name>
        <dbReference type="ChEBI" id="CHEBI:29105"/>
        <label>1</label>
        <note>catalytic</note>
    </ligand>
</feature>
<evidence type="ECO:0000313" key="6">
    <source>
        <dbReference type="EMBL" id="KAB7578141.1"/>
    </source>
</evidence>